<sequence length="143" mass="16281">MALRESQRQKNAKRMLLFFGGDQTTSILETSKLIKILEGDRLVEGASVLVKYGKEDLEAQVAKLHDDPSLLREAQDDFVLSQDLLEDDSVDKENLPPSPEPKKRKMSSKAEKPNKKAAQKQSKPKKPKQVRLNKILFQFIQHV</sequence>
<reference evidence="2" key="1">
    <citation type="submission" date="2020-04" db="EMBL/GenBank/DDBJ databases">
        <authorList>
            <person name="Alioto T."/>
            <person name="Alioto T."/>
            <person name="Gomez Garrido J."/>
        </authorList>
    </citation>
    <scope>NUCLEOTIDE SEQUENCE</scope>
    <source>
        <strain evidence="2">A484AB</strain>
    </source>
</reference>
<feature type="region of interest" description="Disordered" evidence="1">
    <location>
        <begin position="84"/>
        <end position="130"/>
    </location>
</feature>
<comment type="caution">
    <text evidence="2">The sequence shown here is derived from an EMBL/GenBank/DDBJ whole genome shotgun (WGS) entry which is preliminary data.</text>
</comment>
<dbReference type="OrthoDB" id="5977592at2759"/>
<proteinExistence type="predicted"/>
<protein>
    <submittedName>
        <fullName evidence="2">Uncharacterized protein</fullName>
    </submittedName>
</protein>
<keyword evidence="3" id="KW-1185">Reference proteome</keyword>
<dbReference type="EMBL" id="CACRXK020002954">
    <property type="protein sequence ID" value="CAB3996825.1"/>
    <property type="molecule type" value="Genomic_DNA"/>
</dbReference>
<evidence type="ECO:0000256" key="1">
    <source>
        <dbReference type="SAM" id="MobiDB-lite"/>
    </source>
</evidence>
<dbReference type="Proteomes" id="UP001152795">
    <property type="component" value="Unassembled WGS sequence"/>
</dbReference>
<feature type="compositionally biased region" description="Basic residues" evidence="1">
    <location>
        <begin position="115"/>
        <end position="130"/>
    </location>
</feature>
<evidence type="ECO:0000313" key="3">
    <source>
        <dbReference type="Proteomes" id="UP001152795"/>
    </source>
</evidence>
<organism evidence="2 3">
    <name type="scientific">Paramuricea clavata</name>
    <name type="common">Red gorgonian</name>
    <name type="synonym">Violescent sea-whip</name>
    <dbReference type="NCBI Taxonomy" id="317549"/>
    <lineage>
        <taxon>Eukaryota</taxon>
        <taxon>Metazoa</taxon>
        <taxon>Cnidaria</taxon>
        <taxon>Anthozoa</taxon>
        <taxon>Octocorallia</taxon>
        <taxon>Malacalcyonacea</taxon>
        <taxon>Plexauridae</taxon>
        <taxon>Paramuricea</taxon>
    </lineage>
</organism>
<dbReference type="AlphaFoldDB" id="A0A6S7GZ00"/>
<gene>
    <name evidence="2" type="ORF">PACLA_8A042392</name>
</gene>
<accession>A0A6S7GZ00</accession>
<evidence type="ECO:0000313" key="2">
    <source>
        <dbReference type="EMBL" id="CAB3996825.1"/>
    </source>
</evidence>
<name>A0A6S7GZ00_PARCT</name>